<dbReference type="AlphaFoldDB" id="A0A504YDV2"/>
<evidence type="ECO:0000256" key="6">
    <source>
        <dbReference type="SAM" id="MobiDB-lite"/>
    </source>
</evidence>
<feature type="domain" description="TSEN34 N-terminal" evidence="8">
    <location>
        <begin position="10"/>
        <end position="63"/>
    </location>
</feature>
<dbReference type="GO" id="GO:0005634">
    <property type="term" value="C:nucleus"/>
    <property type="evidence" value="ECO:0007669"/>
    <property type="project" value="UniProtKB-ARBA"/>
</dbReference>
<keyword evidence="9" id="KW-0255">Endonuclease</keyword>
<evidence type="ECO:0000259" key="8">
    <source>
        <dbReference type="Pfam" id="PF26577"/>
    </source>
</evidence>
<comment type="catalytic activity">
    <reaction evidence="5">
        <text>pretRNA = a 3'-half-tRNA molecule with a 5'-OH end + a 5'-half-tRNA molecule with a 2',3'-cyclic phosphate end + an intron with a 2',3'-cyclic phosphate and a 5'-hydroxyl terminus.</text>
        <dbReference type="EC" id="4.6.1.16"/>
    </reaction>
</comment>
<evidence type="ECO:0000259" key="7">
    <source>
        <dbReference type="Pfam" id="PF01974"/>
    </source>
</evidence>
<dbReference type="InterPro" id="IPR011856">
    <property type="entry name" value="tRNA_endonuc-like_dom_sf"/>
</dbReference>
<accession>A0A504YDV2</accession>
<dbReference type="CDD" id="cd22363">
    <property type="entry name" value="tRNA-intron_lyase_C"/>
    <property type="match status" value="1"/>
</dbReference>
<evidence type="ECO:0000313" key="10">
    <source>
        <dbReference type="Proteomes" id="UP000316759"/>
    </source>
</evidence>
<gene>
    <name evidence="9" type="ORF">FGIG_09807</name>
</gene>
<keyword evidence="9" id="KW-0540">Nuclease</keyword>
<dbReference type="InterPro" id="IPR006677">
    <property type="entry name" value="tRNA_intron_Endonuc_cat-like"/>
</dbReference>
<sequence>MAEFICLSTAAEWLRRRYHIVGRASLSTDQTARIAGTSSVPTRLPIRLSVEEVTLLLHEGIVHGLRRTWPISTNVAPTDEQRELFHTSLRKNTEEMQEILSVKRRISATGFYSQLLSGLAVHRKRQFSRNSHPADADVTPSVCSVRQRRKELREQKRQKLTECNEHLSPSSEMRDQEDKRKCSDQLSNIELKITEQPTLDNLLQQYAVDRSEPLYDPDKACPPEKNWRSCVPHHLPRATPQQWERADEVHLIPLPKDVKSHGLIEVLRWLVSLMKMDKSQSASRVVTEFPMHNLDVRQSIRCLVFADLWSRGAFVTTSSVKMGGDFLVYPGDPLIYHASHVVLTTLPEEPLAPRQLAARMRLTNSVRKSLVLATVPLIMLTPHIQEKEPKALPSQVFYTTIQWTNWIHHF</sequence>
<keyword evidence="9" id="KW-0378">Hydrolase</keyword>
<dbReference type="Pfam" id="PF01974">
    <property type="entry name" value="tRNA_int_endo"/>
    <property type="match status" value="1"/>
</dbReference>
<keyword evidence="4" id="KW-0456">Lyase</keyword>
<keyword evidence="10" id="KW-1185">Reference proteome</keyword>
<dbReference type="GO" id="GO:0000213">
    <property type="term" value="F:tRNA-intron lyase activity"/>
    <property type="evidence" value="ECO:0007669"/>
    <property type="project" value="UniProtKB-EC"/>
</dbReference>
<keyword evidence="3" id="KW-0819">tRNA processing</keyword>
<dbReference type="Proteomes" id="UP000316759">
    <property type="component" value="Unassembled WGS sequence"/>
</dbReference>
<proteinExistence type="inferred from homology"/>
<dbReference type="GO" id="GO:0003676">
    <property type="term" value="F:nucleic acid binding"/>
    <property type="evidence" value="ECO:0007669"/>
    <property type="project" value="InterPro"/>
</dbReference>
<comment type="similarity">
    <text evidence="1">Belongs to the tRNA-intron endonuclease family.</text>
</comment>
<evidence type="ECO:0000256" key="3">
    <source>
        <dbReference type="ARBA" id="ARBA00022694"/>
    </source>
</evidence>
<dbReference type="EMBL" id="SUNJ01012006">
    <property type="protein sequence ID" value="TPP58449.1"/>
    <property type="molecule type" value="Genomic_DNA"/>
</dbReference>
<feature type="compositionally biased region" description="Basic and acidic residues" evidence="6">
    <location>
        <begin position="153"/>
        <end position="165"/>
    </location>
</feature>
<organism evidence="9 10">
    <name type="scientific">Fasciola gigantica</name>
    <name type="common">Giant liver fluke</name>
    <dbReference type="NCBI Taxonomy" id="46835"/>
    <lineage>
        <taxon>Eukaryota</taxon>
        <taxon>Metazoa</taxon>
        <taxon>Spiralia</taxon>
        <taxon>Lophotrochozoa</taxon>
        <taxon>Platyhelminthes</taxon>
        <taxon>Trematoda</taxon>
        <taxon>Digenea</taxon>
        <taxon>Plagiorchiida</taxon>
        <taxon>Echinostomata</taxon>
        <taxon>Echinostomatoidea</taxon>
        <taxon>Fasciolidae</taxon>
        <taxon>Fasciola</taxon>
    </lineage>
</organism>
<dbReference type="OrthoDB" id="48041at2759"/>
<evidence type="ECO:0000256" key="5">
    <source>
        <dbReference type="ARBA" id="ARBA00034031"/>
    </source>
</evidence>
<dbReference type="STRING" id="46835.A0A504YDV2"/>
<dbReference type="SUPFAM" id="SSF53032">
    <property type="entry name" value="tRNA-intron endonuclease catalytic domain-like"/>
    <property type="match status" value="1"/>
</dbReference>
<dbReference type="PANTHER" id="PTHR13070">
    <property type="entry name" value="TRNA-SPLICING ENDONUCLEASE SUBUNIT SEN34-RELATED"/>
    <property type="match status" value="1"/>
</dbReference>
<dbReference type="PANTHER" id="PTHR13070:SF0">
    <property type="entry name" value="TRNA-SPLICING ENDONUCLEASE SUBUNIT SEN34"/>
    <property type="match status" value="1"/>
</dbReference>
<dbReference type="Pfam" id="PF26577">
    <property type="entry name" value="TSEN34_N"/>
    <property type="match status" value="1"/>
</dbReference>
<dbReference type="Gene3D" id="3.40.1350.10">
    <property type="match status" value="1"/>
</dbReference>
<reference evidence="9 10" key="1">
    <citation type="submission" date="2019-04" db="EMBL/GenBank/DDBJ databases">
        <title>Annotation for the trematode Fasciola gigantica.</title>
        <authorList>
            <person name="Choi Y.-J."/>
        </authorList>
    </citation>
    <scope>NUCLEOTIDE SEQUENCE [LARGE SCALE GENOMIC DNA]</scope>
    <source>
        <strain evidence="9">Uganda_cow_1</strain>
    </source>
</reference>
<comment type="caution">
    <text evidence="9">The sequence shown here is derived from an EMBL/GenBank/DDBJ whole genome shotgun (WGS) entry which is preliminary data.</text>
</comment>
<evidence type="ECO:0000256" key="1">
    <source>
        <dbReference type="ARBA" id="ARBA00008078"/>
    </source>
</evidence>
<dbReference type="EC" id="4.6.1.16" evidence="2"/>
<dbReference type="GO" id="GO:0000379">
    <property type="term" value="P:tRNA-type intron splice site recognition and cleavage"/>
    <property type="evidence" value="ECO:0007669"/>
    <property type="project" value="TreeGrafter"/>
</dbReference>
<dbReference type="InterPro" id="IPR059049">
    <property type="entry name" value="TSEN34_N"/>
</dbReference>
<feature type="region of interest" description="Disordered" evidence="6">
    <location>
        <begin position="153"/>
        <end position="180"/>
    </location>
</feature>
<evidence type="ECO:0000256" key="2">
    <source>
        <dbReference type="ARBA" id="ARBA00012573"/>
    </source>
</evidence>
<evidence type="ECO:0000313" key="9">
    <source>
        <dbReference type="EMBL" id="TPP58449.1"/>
    </source>
</evidence>
<evidence type="ECO:0000256" key="4">
    <source>
        <dbReference type="ARBA" id="ARBA00023239"/>
    </source>
</evidence>
<protein>
    <recommendedName>
        <fullName evidence="2">tRNA-intron lyase</fullName>
        <ecNumber evidence="2">4.6.1.16</ecNumber>
    </recommendedName>
</protein>
<dbReference type="InterPro" id="IPR036167">
    <property type="entry name" value="tRNA_intron_Endo_cat-like_sf"/>
</dbReference>
<name>A0A504YDV2_FASGI</name>
<feature type="domain" description="tRNA intron endonuclease catalytic" evidence="7">
    <location>
        <begin position="300"/>
        <end position="375"/>
    </location>
</feature>